<dbReference type="OMA" id="MRNNFVP"/>
<evidence type="ECO:0000256" key="4">
    <source>
        <dbReference type="ARBA" id="ARBA00022989"/>
    </source>
</evidence>
<evidence type="ECO:0000256" key="7">
    <source>
        <dbReference type="SAM" id="SignalP"/>
    </source>
</evidence>
<evidence type="ECO:0000256" key="3">
    <source>
        <dbReference type="ARBA" id="ARBA00022692"/>
    </source>
</evidence>
<reference evidence="9" key="1">
    <citation type="submission" date="2025-08" db="UniProtKB">
        <authorList>
            <consortium name="RefSeq"/>
        </authorList>
    </citation>
    <scope>IDENTIFICATION</scope>
</reference>
<feature type="transmembrane region" description="Helical" evidence="6">
    <location>
        <begin position="328"/>
        <end position="349"/>
    </location>
</feature>
<feature type="transmembrane region" description="Helical" evidence="6">
    <location>
        <begin position="369"/>
        <end position="387"/>
    </location>
</feature>
<evidence type="ECO:0000256" key="6">
    <source>
        <dbReference type="SAM" id="Phobius"/>
    </source>
</evidence>
<sequence>MKGRCLLKCLLLPFSIFILCNQSHARRIQPSLQPQNITTQIELRKSHKSLSVPTIIAGILCFVAGSISSAGGIGGGGLFVPVINIVAGLDLKTASIFSAFMVTAGSVANVLCNIYFKNPKYGGKVLTDYDIVLLSEPCMLLGVSVGVICNIVFPEWLITVLFAVFLAWTTSKTCKTGLLYWKLESEEAIGNGSEASRDGCVIEEACEGSPEIAWKKVGVLVMIWFSFFALQFIRGDKKRDDGKNIIQLEPYGNAYWIISASQVPLAIIFTAWILYQTSAQGHTSYKQEIGVPIRSPCPSNLVFPVMALLAGILGGIFGIGGGMLVSPLLLQLGILPEVTAATCSFMVLFSSSMSATQYLLLGLEHRNEIAIFSIGSFLASLVGLLVVQRAIMKYGRASLIVFSISTVMVLSTVLITSFGTIHAWKDYTSGKYMGFKLPC</sequence>
<accession>A0A1U7Z497</accession>
<dbReference type="GO" id="GO:0016020">
    <property type="term" value="C:membrane"/>
    <property type="evidence" value="ECO:0007669"/>
    <property type="project" value="UniProtKB-SubCell"/>
</dbReference>
<keyword evidence="8" id="KW-1185">Reference proteome</keyword>
<dbReference type="AlphaFoldDB" id="A0A1U7Z497"/>
<dbReference type="GO" id="GO:0031464">
    <property type="term" value="C:Cul4A-RING E3 ubiquitin ligase complex"/>
    <property type="evidence" value="ECO:0000318"/>
    <property type="project" value="GO_Central"/>
</dbReference>
<dbReference type="GO" id="GO:0043161">
    <property type="term" value="P:proteasome-mediated ubiquitin-dependent protein catabolic process"/>
    <property type="evidence" value="ECO:0000318"/>
    <property type="project" value="GO_Central"/>
</dbReference>
<feature type="transmembrane region" description="Helical" evidence="6">
    <location>
        <begin position="49"/>
        <end position="65"/>
    </location>
</feature>
<feature type="transmembrane region" description="Helical" evidence="6">
    <location>
        <begin position="399"/>
        <end position="424"/>
    </location>
</feature>
<feature type="transmembrane region" description="Helical" evidence="6">
    <location>
        <begin position="137"/>
        <end position="168"/>
    </location>
</feature>
<feature type="chain" id="PRO_5010559714" evidence="7">
    <location>
        <begin position="26"/>
        <end position="439"/>
    </location>
</feature>
<dbReference type="FunCoup" id="A0A1U7Z497">
    <property type="interactions" value="130"/>
</dbReference>
<feature type="signal peptide" evidence="7">
    <location>
        <begin position="1"/>
        <end position="25"/>
    </location>
</feature>
<keyword evidence="4 6" id="KW-1133">Transmembrane helix</keyword>
<feature type="transmembrane region" description="Helical" evidence="6">
    <location>
        <begin position="254"/>
        <end position="275"/>
    </location>
</feature>
<dbReference type="PANTHER" id="PTHR14255:SF3">
    <property type="entry name" value="SULFITE EXPORTER TAUE_SAFE FAMILY PROTEIN 5-RELATED"/>
    <property type="match status" value="1"/>
</dbReference>
<dbReference type="Proteomes" id="UP000189703">
    <property type="component" value="Unplaced"/>
</dbReference>
<dbReference type="InterPro" id="IPR002781">
    <property type="entry name" value="TM_pro_TauE-like"/>
</dbReference>
<protein>
    <submittedName>
        <fullName evidence="9">Uncharacterized protein LOC104590170 isoform X1</fullName>
    </submittedName>
</protein>
<comment type="similarity">
    <text evidence="2">Belongs to the 4-toluene sulfonate uptake permease (TSUP) (TC 2.A.102) family.</text>
</comment>
<dbReference type="RefSeq" id="XP_010247017.1">
    <property type="nucleotide sequence ID" value="XM_010248715.2"/>
</dbReference>
<organism evidence="8 9">
    <name type="scientific">Nelumbo nucifera</name>
    <name type="common">Sacred lotus</name>
    <dbReference type="NCBI Taxonomy" id="4432"/>
    <lineage>
        <taxon>Eukaryota</taxon>
        <taxon>Viridiplantae</taxon>
        <taxon>Streptophyta</taxon>
        <taxon>Embryophyta</taxon>
        <taxon>Tracheophyta</taxon>
        <taxon>Spermatophyta</taxon>
        <taxon>Magnoliopsida</taxon>
        <taxon>Proteales</taxon>
        <taxon>Nelumbonaceae</taxon>
        <taxon>Nelumbo</taxon>
    </lineage>
</organism>
<keyword evidence="7" id="KW-0732">Signal</keyword>
<dbReference type="Pfam" id="PF01925">
    <property type="entry name" value="TauE"/>
    <property type="match status" value="2"/>
</dbReference>
<evidence type="ECO:0000313" key="8">
    <source>
        <dbReference type="Proteomes" id="UP000189703"/>
    </source>
</evidence>
<dbReference type="KEGG" id="nnu:104590170"/>
<dbReference type="eggNOG" id="ENOG502QUAQ">
    <property type="taxonomic scope" value="Eukaryota"/>
</dbReference>
<keyword evidence="5 6" id="KW-0472">Membrane</keyword>
<feature type="transmembrane region" description="Helical" evidence="6">
    <location>
        <begin position="95"/>
        <end position="116"/>
    </location>
</feature>
<evidence type="ECO:0000256" key="5">
    <source>
        <dbReference type="ARBA" id="ARBA00023136"/>
    </source>
</evidence>
<feature type="transmembrane region" description="Helical" evidence="6">
    <location>
        <begin position="217"/>
        <end position="233"/>
    </location>
</feature>
<gene>
    <name evidence="9" type="primary">LOC104590170</name>
</gene>
<feature type="transmembrane region" description="Helical" evidence="6">
    <location>
        <begin position="301"/>
        <end position="321"/>
    </location>
</feature>
<evidence type="ECO:0000313" key="9">
    <source>
        <dbReference type="RefSeq" id="XP_010247017.1"/>
    </source>
</evidence>
<keyword evidence="3 6" id="KW-0812">Transmembrane</keyword>
<evidence type="ECO:0000256" key="2">
    <source>
        <dbReference type="ARBA" id="ARBA00009142"/>
    </source>
</evidence>
<comment type="subcellular location">
    <subcellularLocation>
        <location evidence="1">Membrane</location>
        <topology evidence="1">Multi-pass membrane protein</topology>
    </subcellularLocation>
</comment>
<proteinExistence type="inferred from homology"/>
<dbReference type="OrthoDB" id="434519at2759"/>
<evidence type="ECO:0000256" key="1">
    <source>
        <dbReference type="ARBA" id="ARBA00004141"/>
    </source>
</evidence>
<dbReference type="InParanoid" id="A0A1U7Z497"/>
<dbReference type="GeneID" id="104590170"/>
<dbReference type="PANTHER" id="PTHR14255">
    <property type="entry name" value="CEREBLON"/>
    <property type="match status" value="1"/>
</dbReference>
<dbReference type="STRING" id="4432.A0A1U7Z497"/>
<name>A0A1U7Z497_NELNU</name>